<proteinExistence type="predicted"/>
<protein>
    <submittedName>
        <fullName evidence="1">Uncharacterized protein</fullName>
    </submittedName>
</protein>
<comment type="caution">
    <text evidence="1">The sequence shown here is derived from an EMBL/GenBank/DDBJ whole genome shotgun (WGS) entry which is preliminary data.</text>
</comment>
<accession>A0A9Q0L2K5</accession>
<name>A0A9Q0L2K5_9MAGN</name>
<organism evidence="1 2">
    <name type="scientific">Protea cynaroides</name>
    <dbReference type="NCBI Taxonomy" id="273540"/>
    <lineage>
        <taxon>Eukaryota</taxon>
        <taxon>Viridiplantae</taxon>
        <taxon>Streptophyta</taxon>
        <taxon>Embryophyta</taxon>
        <taxon>Tracheophyta</taxon>
        <taxon>Spermatophyta</taxon>
        <taxon>Magnoliopsida</taxon>
        <taxon>Proteales</taxon>
        <taxon>Proteaceae</taxon>
        <taxon>Protea</taxon>
    </lineage>
</organism>
<sequence length="195" mass="22488">MKIDSSYLHSGPRDELLNCDASEISKFSANKSRWGSQGVAFGKSIQERQRLRFLNILGNTWHRIVRITNNSETSKVDQMSRQDSTDFGMKSRELLSMLLSCYKATRSEVDFESFNLMSGIESIKGSDCGSIAEVDYLWGMDLQMRRNFNGKFSWTGLRYHLQVLKGYCDVILYLYCASQSILYQWVTLNPWSLQL</sequence>
<evidence type="ECO:0000313" key="1">
    <source>
        <dbReference type="EMBL" id="KAJ4981116.1"/>
    </source>
</evidence>
<keyword evidence="2" id="KW-1185">Reference proteome</keyword>
<dbReference type="Proteomes" id="UP001141806">
    <property type="component" value="Unassembled WGS sequence"/>
</dbReference>
<evidence type="ECO:0000313" key="2">
    <source>
        <dbReference type="Proteomes" id="UP001141806"/>
    </source>
</evidence>
<dbReference type="EMBL" id="JAMYWD010000001">
    <property type="protein sequence ID" value="KAJ4981116.1"/>
    <property type="molecule type" value="Genomic_DNA"/>
</dbReference>
<gene>
    <name evidence="1" type="ORF">NE237_031953</name>
</gene>
<dbReference type="AlphaFoldDB" id="A0A9Q0L2K5"/>
<reference evidence="1" key="1">
    <citation type="journal article" date="2023" name="Plant J.">
        <title>The genome of the king protea, Protea cynaroides.</title>
        <authorList>
            <person name="Chang J."/>
            <person name="Duong T.A."/>
            <person name="Schoeman C."/>
            <person name="Ma X."/>
            <person name="Roodt D."/>
            <person name="Barker N."/>
            <person name="Li Z."/>
            <person name="Van de Peer Y."/>
            <person name="Mizrachi E."/>
        </authorList>
    </citation>
    <scope>NUCLEOTIDE SEQUENCE</scope>
    <source>
        <tissue evidence="1">Young leaves</tissue>
    </source>
</reference>